<organism evidence="12 13">
    <name type="scientific">Persephonella atlantica</name>
    <dbReference type="NCBI Taxonomy" id="2699429"/>
    <lineage>
        <taxon>Bacteria</taxon>
        <taxon>Pseudomonadati</taxon>
        <taxon>Aquificota</taxon>
        <taxon>Aquificia</taxon>
        <taxon>Aquificales</taxon>
        <taxon>Hydrogenothermaceae</taxon>
        <taxon>Persephonella</taxon>
    </lineage>
</organism>
<evidence type="ECO:0000256" key="7">
    <source>
        <dbReference type="ARBA" id="ARBA00022777"/>
    </source>
</evidence>
<dbReference type="InterPro" id="IPR031322">
    <property type="entry name" value="Shikimate/glucono_kinase"/>
</dbReference>
<feature type="binding site" evidence="11">
    <location>
        <position position="57"/>
    </location>
    <ligand>
        <name>substrate</name>
    </ligand>
</feature>
<comment type="pathway">
    <text evidence="1 11">Metabolic intermediate biosynthesis; chorismate biosynthesis; chorismate from D-erythrose 4-phosphate and phosphoenolpyruvate: step 5/7.</text>
</comment>
<dbReference type="EMBL" id="JAACYA010000001">
    <property type="protein sequence ID" value="MBK3332199.1"/>
    <property type="molecule type" value="Genomic_DNA"/>
</dbReference>
<feature type="binding site" evidence="11">
    <location>
        <position position="134"/>
    </location>
    <ligand>
        <name>substrate</name>
    </ligand>
</feature>
<dbReference type="SUPFAM" id="SSF52540">
    <property type="entry name" value="P-loop containing nucleoside triphosphate hydrolases"/>
    <property type="match status" value="1"/>
</dbReference>
<proteinExistence type="inferred from homology"/>
<dbReference type="HAMAP" id="MF_00109">
    <property type="entry name" value="Shikimate_kinase"/>
    <property type="match status" value="1"/>
</dbReference>
<dbReference type="Gene3D" id="3.40.50.300">
    <property type="entry name" value="P-loop containing nucleotide triphosphate hydrolases"/>
    <property type="match status" value="1"/>
</dbReference>
<sequence length="168" mass="19411">MKNIYLVGFMGSGKSTVGKLLSEKTGMEFVDIDQLIEKQEKRKISEIFEKEGEGYFRQKEKEMLEKISNKEGLIISTGGGLGADAENMKKMKQSGIVIWLDASIETILKRTEGDTERPLLKQPYQQLKKLYENRKKIYKMADVHINVDSKSPEEIVQEIMEKWKYIQV</sequence>
<dbReference type="Pfam" id="PF01202">
    <property type="entry name" value="SKI"/>
    <property type="match status" value="1"/>
</dbReference>
<comment type="subunit">
    <text evidence="11">Monomer.</text>
</comment>
<comment type="caution">
    <text evidence="11">Lacks conserved residue(s) required for the propagation of feature annotation.</text>
</comment>
<keyword evidence="11" id="KW-0460">Magnesium</keyword>
<comment type="caution">
    <text evidence="12">The sequence shown here is derived from an EMBL/GenBank/DDBJ whole genome shotgun (WGS) entry which is preliminary data.</text>
</comment>
<feature type="binding site" evidence="11">
    <location>
        <begin position="11"/>
        <end position="16"/>
    </location>
    <ligand>
        <name>ATP</name>
        <dbReference type="ChEBI" id="CHEBI:30616"/>
    </ligand>
</feature>
<dbReference type="InterPro" id="IPR027417">
    <property type="entry name" value="P-loop_NTPase"/>
</dbReference>
<evidence type="ECO:0000256" key="4">
    <source>
        <dbReference type="ARBA" id="ARBA00022605"/>
    </source>
</evidence>
<gene>
    <name evidence="11" type="primary">aroK</name>
    <name evidence="12" type="ORF">GWK41_03840</name>
</gene>
<comment type="cofactor">
    <cofactor evidence="11">
        <name>Mg(2+)</name>
        <dbReference type="ChEBI" id="CHEBI:18420"/>
    </cofactor>
    <text evidence="11">Binds 1 Mg(2+) ion per subunit.</text>
</comment>
<evidence type="ECO:0000256" key="9">
    <source>
        <dbReference type="ARBA" id="ARBA00023141"/>
    </source>
</evidence>
<dbReference type="GO" id="GO:0016301">
    <property type="term" value="F:kinase activity"/>
    <property type="evidence" value="ECO:0007669"/>
    <property type="project" value="UniProtKB-KW"/>
</dbReference>
<comment type="similarity">
    <text evidence="2 11">Belongs to the shikimate kinase family.</text>
</comment>
<evidence type="ECO:0000256" key="1">
    <source>
        <dbReference type="ARBA" id="ARBA00004842"/>
    </source>
</evidence>
<feature type="binding site" evidence="11">
    <location>
        <position position="15"/>
    </location>
    <ligand>
        <name>Mg(2+)</name>
        <dbReference type="ChEBI" id="CHEBI:18420"/>
    </ligand>
</feature>
<evidence type="ECO:0000313" key="13">
    <source>
        <dbReference type="Proteomes" id="UP000772812"/>
    </source>
</evidence>
<name>A0ABS1GH06_9AQUI</name>
<dbReference type="PROSITE" id="PS01128">
    <property type="entry name" value="SHIKIMATE_KINASE"/>
    <property type="match status" value="1"/>
</dbReference>
<comment type="function">
    <text evidence="11">Catalyzes the specific phosphorylation of the 3-hydroxyl group of shikimic acid using ATP as a cosubstrate.</text>
</comment>
<feature type="binding site" evidence="11">
    <location>
        <position position="117"/>
    </location>
    <ligand>
        <name>ATP</name>
        <dbReference type="ChEBI" id="CHEBI:30616"/>
    </ligand>
</feature>
<keyword evidence="9 11" id="KW-0057">Aromatic amino acid biosynthesis</keyword>
<reference evidence="12 13" key="1">
    <citation type="journal article" date="2021" name="Syst. Appl. Microbiol.">
        <title>Persephonella atlantica sp. nov.: How to adapt to physico-chemical gradients in high temperature hydrothermal habitats.</title>
        <authorList>
            <person name="Francois D.X."/>
            <person name="Godfroy A."/>
            <person name="Mathien C."/>
            <person name="Aube J."/>
            <person name="Cathalot C."/>
            <person name="Lesongeur F."/>
            <person name="L'Haridon S."/>
            <person name="Philippon X."/>
            <person name="Roussel E.G."/>
        </authorList>
    </citation>
    <scope>NUCLEOTIDE SEQUENCE [LARGE SCALE GENOMIC DNA]</scope>
    <source>
        <strain evidence="12 13">MO1340</strain>
    </source>
</reference>
<accession>A0ABS1GH06</accession>
<dbReference type="RefSeq" id="WP_200673582.1">
    <property type="nucleotide sequence ID" value="NZ_JAACYA010000001.1"/>
</dbReference>
<feature type="binding site" evidence="11">
    <location>
        <position position="33"/>
    </location>
    <ligand>
        <name>substrate</name>
    </ligand>
</feature>
<evidence type="ECO:0000256" key="11">
    <source>
        <dbReference type="HAMAP-Rule" id="MF_00109"/>
    </source>
</evidence>
<dbReference type="PANTHER" id="PTHR21087">
    <property type="entry name" value="SHIKIMATE KINASE"/>
    <property type="match status" value="1"/>
</dbReference>
<dbReference type="PANTHER" id="PTHR21087:SF16">
    <property type="entry name" value="SHIKIMATE KINASE 1, CHLOROPLASTIC"/>
    <property type="match status" value="1"/>
</dbReference>
<protein>
    <recommendedName>
        <fullName evidence="3 11">Shikimate kinase</fullName>
        <shortName evidence="11">SK</shortName>
        <ecNumber evidence="3 11">2.7.1.71</ecNumber>
    </recommendedName>
</protein>
<evidence type="ECO:0000256" key="10">
    <source>
        <dbReference type="ARBA" id="ARBA00048567"/>
    </source>
</evidence>
<keyword evidence="13" id="KW-1185">Reference proteome</keyword>
<keyword evidence="11" id="KW-0963">Cytoplasm</keyword>
<evidence type="ECO:0000256" key="2">
    <source>
        <dbReference type="ARBA" id="ARBA00006997"/>
    </source>
</evidence>
<keyword evidence="4 11" id="KW-0028">Amino-acid biosynthesis</keyword>
<feature type="binding site" evidence="11">
    <location>
        <position position="79"/>
    </location>
    <ligand>
        <name>substrate</name>
    </ligand>
</feature>
<comment type="subcellular location">
    <subcellularLocation>
        <location evidence="11">Cytoplasm</location>
    </subcellularLocation>
</comment>
<dbReference type="PRINTS" id="PR01100">
    <property type="entry name" value="SHIKIMTKNASE"/>
</dbReference>
<comment type="catalytic activity">
    <reaction evidence="10 11">
        <text>shikimate + ATP = 3-phosphoshikimate + ADP + H(+)</text>
        <dbReference type="Rhea" id="RHEA:13121"/>
        <dbReference type="ChEBI" id="CHEBI:15378"/>
        <dbReference type="ChEBI" id="CHEBI:30616"/>
        <dbReference type="ChEBI" id="CHEBI:36208"/>
        <dbReference type="ChEBI" id="CHEBI:145989"/>
        <dbReference type="ChEBI" id="CHEBI:456216"/>
        <dbReference type="EC" id="2.7.1.71"/>
    </reaction>
</comment>
<evidence type="ECO:0000256" key="3">
    <source>
        <dbReference type="ARBA" id="ARBA00012154"/>
    </source>
</evidence>
<dbReference type="Proteomes" id="UP000772812">
    <property type="component" value="Unassembled WGS sequence"/>
</dbReference>
<evidence type="ECO:0000256" key="5">
    <source>
        <dbReference type="ARBA" id="ARBA00022679"/>
    </source>
</evidence>
<keyword evidence="7 11" id="KW-0418">Kinase</keyword>
<dbReference type="EC" id="2.7.1.71" evidence="3 11"/>
<evidence type="ECO:0000256" key="8">
    <source>
        <dbReference type="ARBA" id="ARBA00022840"/>
    </source>
</evidence>
<keyword evidence="5 11" id="KW-0808">Transferase</keyword>
<evidence type="ECO:0000313" key="12">
    <source>
        <dbReference type="EMBL" id="MBK3332199.1"/>
    </source>
</evidence>
<dbReference type="InterPro" id="IPR000623">
    <property type="entry name" value="Shikimate_kinase/TSH1"/>
</dbReference>
<evidence type="ECO:0000256" key="6">
    <source>
        <dbReference type="ARBA" id="ARBA00022741"/>
    </source>
</evidence>
<dbReference type="InterPro" id="IPR023000">
    <property type="entry name" value="Shikimate_kinase_CS"/>
</dbReference>
<keyword evidence="6 11" id="KW-0547">Nucleotide-binding</keyword>
<keyword evidence="8 11" id="KW-0067">ATP-binding</keyword>
<dbReference type="CDD" id="cd00464">
    <property type="entry name" value="SK"/>
    <property type="match status" value="1"/>
</dbReference>
<keyword evidence="11" id="KW-0479">Metal-binding</keyword>